<dbReference type="AlphaFoldDB" id="A0A248JRE9"/>
<dbReference type="HAMAP" id="MF_00141">
    <property type="entry name" value="EF_P"/>
    <property type="match status" value="1"/>
</dbReference>
<organism evidence="12 13">
    <name type="scientific">Nitrospirillum viridazoti CBAmc</name>
    <dbReference type="NCBI Taxonomy" id="1441467"/>
    <lineage>
        <taxon>Bacteria</taxon>
        <taxon>Pseudomonadati</taxon>
        <taxon>Pseudomonadota</taxon>
        <taxon>Alphaproteobacteria</taxon>
        <taxon>Rhodospirillales</taxon>
        <taxon>Azospirillaceae</taxon>
        <taxon>Nitrospirillum</taxon>
        <taxon>Nitrospirillum viridazoti</taxon>
    </lineage>
</organism>
<evidence type="ECO:0000256" key="7">
    <source>
        <dbReference type="HAMAP-Rule" id="MF_00141"/>
    </source>
</evidence>
<evidence type="ECO:0000256" key="3">
    <source>
        <dbReference type="ARBA" id="ARBA00009479"/>
    </source>
</evidence>
<dbReference type="InterPro" id="IPR008991">
    <property type="entry name" value="Translation_prot_SH3-like_sf"/>
</dbReference>
<dbReference type="PIRSF" id="PIRSF005901">
    <property type="entry name" value="EF-P"/>
    <property type="match status" value="1"/>
</dbReference>
<keyword evidence="6 7" id="KW-0648">Protein biosynthesis</keyword>
<comment type="similarity">
    <text evidence="3 7 9">Belongs to the elongation factor P family.</text>
</comment>
<dbReference type="InterPro" id="IPR001059">
    <property type="entry name" value="Transl_elong_P/YeiP_cen"/>
</dbReference>
<evidence type="ECO:0000256" key="9">
    <source>
        <dbReference type="RuleBase" id="RU004389"/>
    </source>
</evidence>
<dbReference type="Pfam" id="PF08207">
    <property type="entry name" value="EFP_N"/>
    <property type="match status" value="1"/>
</dbReference>
<dbReference type="EMBL" id="CP022110">
    <property type="protein sequence ID" value="ASG21061.1"/>
    <property type="molecule type" value="Genomic_DNA"/>
</dbReference>
<keyword evidence="5 7" id="KW-0251">Elongation factor</keyword>
<keyword evidence="4 7" id="KW-0963">Cytoplasm</keyword>
<dbReference type="InterPro" id="IPR012340">
    <property type="entry name" value="NA-bd_OB-fold"/>
</dbReference>
<sequence>MKVNANTMRPGHVMENNGKLWVVVKTQIVQPGKGGAFIQIEMKDVRTGTKTIERFRTQESVERARLDEHEMTFLFAEEGDSYTFMDKETFEQVSIPGDVVGDGKVFLTDGMEVTVQTFEGAPLSVELPQTVTLRITEADPVVKGQTASSSYKPAVLENGVRILVPPHIEAGTRVVVSTAEGEYMERAKD</sequence>
<evidence type="ECO:0000256" key="6">
    <source>
        <dbReference type="ARBA" id="ARBA00022917"/>
    </source>
</evidence>
<evidence type="ECO:0000313" key="13">
    <source>
        <dbReference type="Proteomes" id="UP000197153"/>
    </source>
</evidence>
<evidence type="ECO:0000313" key="12">
    <source>
        <dbReference type="EMBL" id="ASG21061.1"/>
    </source>
</evidence>
<dbReference type="PANTHER" id="PTHR30053">
    <property type="entry name" value="ELONGATION FACTOR P"/>
    <property type="match status" value="1"/>
</dbReference>
<accession>A0A248JRE9</accession>
<dbReference type="KEGG" id="nao:Y958_09660"/>
<comment type="function">
    <text evidence="7">Involved in peptide bond synthesis. Stimulates efficient translation and peptide-bond synthesis on native or reconstituted 70S ribosomes in vitro. Probably functions indirectly by altering the affinity of the ribosome for aminoacyl-tRNA, thus increasing their reactivity as acceptors for peptidyl transferase.</text>
</comment>
<evidence type="ECO:0000259" key="11">
    <source>
        <dbReference type="SMART" id="SM01185"/>
    </source>
</evidence>
<evidence type="ECO:0000256" key="8">
    <source>
        <dbReference type="NCBIfam" id="TIGR00038"/>
    </source>
</evidence>
<dbReference type="InterPro" id="IPR013852">
    <property type="entry name" value="Transl_elong_P/YeiP_CS"/>
</dbReference>
<dbReference type="PANTHER" id="PTHR30053:SF14">
    <property type="entry name" value="TRANSLATION ELONGATION FACTOR KOW-LIKE DOMAIN-CONTAINING PROTEIN"/>
    <property type="match status" value="1"/>
</dbReference>
<dbReference type="RefSeq" id="WP_004271878.1">
    <property type="nucleotide sequence ID" value="NZ_CP022110.1"/>
</dbReference>
<name>A0A248JRE9_9PROT</name>
<comment type="subcellular location">
    <subcellularLocation>
        <location evidence="1 7">Cytoplasm</location>
    </subcellularLocation>
</comment>
<dbReference type="CDD" id="cd04470">
    <property type="entry name" value="S1_EF-P_repeat_1"/>
    <property type="match status" value="1"/>
</dbReference>
<dbReference type="SUPFAM" id="SSF50249">
    <property type="entry name" value="Nucleic acid-binding proteins"/>
    <property type="match status" value="2"/>
</dbReference>
<dbReference type="SUPFAM" id="SSF50104">
    <property type="entry name" value="Translation proteins SH3-like domain"/>
    <property type="match status" value="1"/>
</dbReference>
<keyword evidence="13" id="KW-1185">Reference proteome</keyword>
<dbReference type="Pfam" id="PF09285">
    <property type="entry name" value="Elong-fact-P_C"/>
    <property type="match status" value="1"/>
</dbReference>
<dbReference type="NCBIfam" id="TIGR00038">
    <property type="entry name" value="efp"/>
    <property type="match status" value="1"/>
</dbReference>
<dbReference type="InterPro" id="IPR013185">
    <property type="entry name" value="Transl_elong_KOW-like"/>
</dbReference>
<dbReference type="GO" id="GO:0003746">
    <property type="term" value="F:translation elongation factor activity"/>
    <property type="evidence" value="ECO:0007669"/>
    <property type="project" value="UniProtKB-UniRule"/>
</dbReference>
<dbReference type="FunFam" id="2.40.50.140:FF:000004">
    <property type="entry name" value="Elongation factor P"/>
    <property type="match status" value="1"/>
</dbReference>
<evidence type="ECO:0000259" key="10">
    <source>
        <dbReference type="SMART" id="SM00841"/>
    </source>
</evidence>
<dbReference type="CDD" id="cd05794">
    <property type="entry name" value="S1_EF-P_repeat_2"/>
    <property type="match status" value="1"/>
</dbReference>
<dbReference type="PROSITE" id="PS01275">
    <property type="entry name" value="EFP"/>
    <property type="match status" value="1"/>
</dbReference>
<feature type="domain" description="Translation elongation factor P/YeiP central" evidence="11">
    <location>
        <begin position="68"/>
        <end position="123"/>
    </location>
</feature>
<reference evidence="12 13" key="1">
    <citation type="submission" date="2017-06" db="EMBL/GenBank/DDBJ databases">
        <title>Complete genome sequence of Nitrospirillum amazonense strain CBAmC, an endophytic nitrogen-fixing and plant growth-promoting bacterium, isolated from sugarcane.</title>
        <authorList>
            <person name="Schwab S."/>
            <person name="dos Santos Teixeira K.R."/>
            <person name="Simoes Araujo J.L."/>
            <person name="Soares Vidal M."/>
            <person name="Borges de Freitas H.R."/>
            <person name="Rivello Crivelaro A.L."/>
            <person name="Bueno de Camargo Nunes A."/>
            <person name="dos Santos C.M."/>
            <person name="Palmeira da Silva Rosa D."/>
            <person name="da Silva Padilha D."/>
            <person name="da Silva E."/>
            <person name="Araujo Terra L."/>
            <person name="Soares Mendes V."/>
            <person name="Farinelli L."/>
            <person name="Magalhaes Cruz L."/>
            <person name="Baldani J.I."/>
        </authorList>
    </citation>
    <scope>NUCLEOTIDE SEQUENCE [LARGE SCALE GENOMIC DNA]</scope>
    <source>
        <strain evidence="12 13">CBAmC</strain>
    </source>
</reference>
<dbReference type="Gene3D" id="2.30.30.30">
    <property type="match status" value="1"/>
</dbReference>
<dbReference type="SMART" id="SM01185">
    <property type="entry name" value="EFP"/>
    <property type="match status" value="1"/>
</dbReference>
<dbReference type="Proteomes" id="UP000197153">
    <property type="component" value="Chromosome 1"/>
</dbReference>
<comment type="pathway">
    <text evidence="2 7">Protein biosynthesis; polypeptide chain elongation.</text>
</comment>
<evidence type="ECO:0000256" key="2">
    <source>
        <dbReference type="ARBA" id="ARBA00004815"/>
    </source>
</evidence>
<dbReference type="GO" id="GO:0005829">
    <property type="term" value="C:cytosol"/>
    <property type="evidence" value="ECO:0007669"/>
    <property type="project" value="UniProtKB-ARBA"/>
</dbReference>
<proteinExistence type="inferred from homology"/>
<dbReference type="InterPro" id="IPR020599">
    <property type="entry name" value="Transl_elong_fac_P/YeiP"/>
</dbReference>
<dbReference type="FunFam" id="2.30.30.30:FF:000003">
    <property type="entry name" value="Elongation factor P"/>
    <property type="match status" value="1"/>
</dbReference>
<dbReference type="InterPro" id="IPR011768">
    <property type="entry name" value="Transl_elongation_fac_P"/>
</dbReference>
<dbReference type="SMART" id="SM00841">
    <property type="entry name" value="Elong-fact-P_C"/>
    <property type="match status" value="1"/>
</dbReference>
<dbReference type="Pfam" id="PF01132">
    <property type="entry name" value="EFP"/>
    <property type="match status" value="1"/>
</dbReference>
<dbReference type="FunFam" id="2.40.50.140:FF:000009">
    <property type="entry name" value="Elongation factor P"/>
    <property type="match status" value="1"/>
</dbReference>
<evidence type="ECO:0000256" key="5">
    <source>
        <dbReference type="ARBA" id="ARBA00022768"/>
    </source>
</evidence>
<dbReference type="UniPathway" id="UPA00345"/>
<protein>
    <recommendedName>
        <fullName evidence="7 8">Elongation factor P</fullName>
        <shortName evidence="7">EF-P</shortName>
    </recommendedName>
</protein>
<evidence type="ECO:0000256" key="1">
    <source>
        <dbReference type="ARBA" id="ARBA00004496"/>
    </source>
</evidence>
<dbReference type="NCBIfam" id="NF001810">
    <property type="entry name" value="PRK00529.1"/>
    <property type="match status" value="1"/>
</dbReference>
<evidence type="ECO:0000256" key="4">
    <source>
        <dbReference type="ARBA" id="ARBA00022490"/>
    </source>
</evidence>
<dbReference type="Gene3D" id="2.40.50.140">
    <property type="entry name" value="Nucleic acid-binding proteins"/>
    <property type="match status" value="2"/>
</dbReference>
<feature type="domain" description="Elongation factor P C-terminal" evidence="10">
    <location>
        <begin position="131"/>
        <end position="186"/>
    </location>
</feature>
<dbReference type="GO" id="GO:0043043">
    <property type="term" value="P:peptide biosynthetic process"/>
    <property type="evidence" value="ECO:0007669"/>
    <property type="project" value="InterPro"/>
</dbReference>
<dbReference type="InterPro" id="IPR014722">
    <property type="entry name" value="Rib_uL2_dom2"/>
</dbReference>
<gene>
    <name evidence="7 12" type="primary">efp</name>
    <name evidence="12" type="ORF">Y958_09660</name>
</gene>
<dbReference type="InterPro" id="IPR015365">
    <property type="entry name" value="Elong-fact-P_C"/>
</dbReference>